<dbReference type="PANTHER" id="PTHR12069:SF0">
    <property type="entry name" value="DNA-DIRECTED RNA POLYMERASE III SUBUNIT RPC5"/>
    <property type="match status" value="1"/>
</dbReference>
<dbReference type="PANTHER" id="PTHR12069">
    <property type="entry name" value="DNA-DIRECTED RNA POLYMERASES III 80 KDA POLYPEPTIDE RNA POLYMERASE III SUBUNIT 5"/>
    <property type="match status" value="1"/>
</dbReference>
<reference evidence="1 2" key="2">
    <citation type="journal article" date="2017" name="Nature">
        <title>The Apostasia genome and the evolution of orchids.</title>
        <authorList>
            <person name="Zhang G.Q."/>
            <person name="Liu K.W."/>
            <person name="Li Z."/>
            <person name="Lohaus R."/>
            <person name="Hsiao Y.Y."/>
            <person name="Niu S.C."/>
            <person name="Wang J.Y."/>
            <person name="Lin Y.C."/>
            <person name="Xu Q."/>
            <person name="Chen L.J."/>
            <person name="Yoshida K."/>
            <person name="Fujiwara S."/>
            <person name="Wang Z.W."/>
            <person name="Zhang Y.Q."/>
            <person name="Mitsuda N."/>
            <person name="Wang M."/>
            <person name="Liu G.H."/>
            <person name="Pecoraro L."/>
            <person name="Huang H.X."/>
            <person name="Xiao X.J."/>
            <person name="Lin M."/>
            <person name="Wu X.Y."/>
            <person name="Wu W.L."/>
            <person name="Chen Y.Y."/>
            <person name="Chang S.B."/>
            <person name="Sakamoto S."/>
            <person name="Ohme-Takagi M."/>
            <person name="Yagi M."/>
            <person name="Zeng S.J."/>
            <person name="Shen C.Y."/>
            <person name="Yeh C.M."/>
            <person name="Luo Y.B."/>
            <person name="Tsai W.C."/>
            <person name="Van de Peer Y."/>
            <person name="Liu Z.J."/>
        </authorList>
    </citation>
    <scope>NUCLEOTIDE SEQUENCE [LARGE SCALE GENOMIC DNA]</scope>
    <source>
        <tissue evidence="1">The whole plant</tissue>
    </source>
</reference>
<dbReference type="EMBL" id="KZ502415">
    <property type="protein sequence ID" value="PKU79786.1"/>
    <property type="molecule type" value="Genomic_DNA"/>
</dbReference>
<dbReference type="Proteomes" id="UP000233837">
    <property type="component" value="Unassembled WGS sequence"/>
</dbReference>
<dbReference type="AlphaFoldDB" id="A0A2I0WVV2"/>
<dbReference type="GO" id="GO:0005666">
    <property type="term" value="C:RNA polymerase III complex"/>
    <property type="evidence" value="ECO:0007669"/>
    <property type="project" value="TreeGrafter"/>
</dbReference>
<name>A0A2I0WVV2_9ASPA</name>
<dbReference type="InterPro" id="IPR006886">
    <property type="entry name" value="RNA_pol_III_Rpc5"/>
</dbReference>
<evidence type="ECO:0000313" key="1">
    <source>
        <dbReference type="EMBL" id="PKU79786.1"/>
    </source>
</evidence>
<sequence>MTPSLTFWMGEILKPWVVLQYHPIDSPLSNKIKQKMAVEVVKNAQFMTRSDYLHSLPSRKLADETVTRASSMRMQKLGKKFSMMIDSQASDSVETKTEHNADSSSKRDGDVIQSLAEQSIPIETHKHIRRGVLEIFNYKTVLSFQSIVSGLQGIACWSPLKNDVKTRLLVNAAALAVSAPEKDLRSVIEQVAVRVHGVYVLKTAGDPALDPLRNVVISLYQAREPNAKLRKKKVKQAAQSCLNIDISDNEYYQVMRELCIPKKFSWELKSGE</sequence>
<proteinExistence type="predicted"/>
<dbReference type="GO" id="GO:0042797">
    <property type="term" value="P:tRNA transcription by RNA polymerase III"/>
    <property type="evidence" value="ECO:0007669"/>
    <property type="project" value="TreeGrafter"/>
</dbReference>
<reference evidence="1 2" key="1">
    <citation type="journal article" date="2016" name="Sci. Rep.">
        <title>The Dendrobium catenatum Lindl. genome sequence provides insights into polysaccharide synthase, floral development and adaptive evolution.</title>
        <authorList>
            <person name="Zhang G.Q."/>
            <person name="Xu Q."/>
            <person name="Bian C."/>
            <person name="Tsai W.C."/>
            <person name="Yeh C.M."/>
            <person name="Liu K.W."/>
            <person name="Yoshida K."/>
            <person name="Zhang L.S."/>
            <person name="Chang S.B."/>
            <person name="Chen F."/>
            <person name="Shi Y."/>
            <person name="Su Y.Y."/>
            <person name="Zhang Y.Q."/>
            <person name="Chen L.J."/>
            <person name="Yin Y."/>
            <person name="Lin M."/>
            <person name="Huang H."/>
            <person name="Deng H."/>
            <person name="Wang Z.W."/>
            <person name="Zhu S.L."/>
            <person name="Zhao X."/>
            <person name="Deng C."/>
            <person name="Niu S.C."/>
            <person name="Huang J."/>
            <person name="Wang M."/>
            <person name="Liu G.H."/>
            <person name="Yang H.J."/>
            <person name="Xiao X.J."/>
            <person name="Hsiao Y.Y."/>
            <person name="Wu W.L."/>
            <person name="Chen Y.Y."/>
            <person name="Mitsuda N."/>
            <person name="Ohme-Takagi M."/>
            <person name="Luo Y.B."/>
            <person name="Van de Peer Y."/>
            <person name="Liu Z.J."/>
        </authorList>
    </citation>
    <scope>NUCLEOTIDE SEQUENCE [LARGE SCALE GENOMIC DNA]</scope>
    <source>
        <tissue evidence="1">The whole plant</tissue>
    </source>
</reference>
<keyword evidence="2" id="KW-1185">Reference proteome</keyword>
<protein>
    <submittedName>
        <fullName evidence="1">Uncharacterized protein</fullName>
    </submittedName>
</protein>
<gene>
    <name evidence="1" type="ORF">MA16_Dca018764</name>
</gene>
<organism evidence="1 2">
    <name type="scientific">Dendrobium catenatum</name>
    <dbReference type="NCBI Taxonomy" id="906689"/>
    <lineage>
        <taxon>Eukaryota</taxon>
        <taxon>Viridiplantae</taxon>
        <taxon>Streptophyta</taxon>
        <taxon>Embryophyta</taxon>
        <taxon>Tracheophyta</taxon>
        <taxon>Spermatophyta</taxon>
        <taxon>Magnoliopsida</taxon>
        <taxon>Liliopsida</taxon>
        <taxon>Asparagales</taxon>
        <taxon>Orchidaceae</taxon>
        <taxon>Epidendroideae</taxon>
        <taxon>Malaxideae</taxon>
        <taxon>Dendrobiinae</taxon>
        <taxon>Dendrobium</taxon>
    </lineage>
</organism>
<accession>A0A2I0WVV2</accession>
<dbReference type="STRING" id="906689.A0A2I0WVV2"/>
<evidence type="ECO:0000313" key="2">
    <source>
        <dbReference type="Proteomes" id="UP000233837"/>
    </source>
</evidence>